<sequence length="150" mass="17106">MKIFNWDIPVAFYFQVKIQGGDFAFKEVSGLSSELETETIIEGGNNDYVHVVPKNVKHSNLVLKRGLKAVNKDDVVWISSFFNGSIRYPITTVSITINLLQKDGTPVYSWNCNNVYPVKWEVESLDSEKNSVLIEILELSYTTIERIPCR</sequence>
<dbReference type="NCBIfam" id="TIGR02241">
    <property type="entry name" value="conserved hypothetical phage tail region protein"/>
    <property type="match status" value="1"/>
</dbReference>
<name>A0A1T5EGG4_9SPHI</name>
<evidence type="ECO:0000313" key="2">
    <source>
        <dbReference type="Proteomes" id="UP000190150"/>
    </source>
</evidence>
<accession>A0A1T5EGG4</accession>
<dbReference type="Proteomes" id="UP000190150">
    <property type="component" value="Unassembled WGS sequence"/>
</dbReference>
<dbReference type="AlphaFoldDB" id="A0A1T5EGG4"/>
<reference evidence="2" key="1">
    <citation type="submission" date="2017-02" db="EMBL/GenBank/DDBJ databases">
        <authorList>
            <person name="Varghese N."/>
            <person name="Submissions S."/>
        </authorList>
    </citation>
    <scope>NUCLEOTIDE SEQUENCE [LARGE SCALE GENOMIC DNA]</scope>
    <source>
        <strain evidence="2">DSM 24091</strain>
    </source>
</reference>
<evidence type="ECO:0000313" key="1">
    <source>
        <dbReference type="EMBL" id="SKB82959.1"/>
    </source>
</evidence>
<keyword evidence="2" id="KW-1185">Reference proteome</keyword>
<dbReference type="InterPro" id="IPR011747">
    <property type="entry name" value="CHP02241"/>
</dbReference>
<dbReference type="PANTHER" id="PTHR38009:SF1">
    <property type="entry name" value="CONSERVED HYPOTHETICAL PHAGE TAIL PROTEIN"/>
    <property type="match status" value="1"/>
</dbReference>
<dbReference type="EMBL" id="FUZF01000011">
    <property type="protein sequence ID" value="SKB82959.1"/>
    <property type="molecule type" value="Genomic_DNA"/>
</dbReference>
<dbReference type="InterPro" id="IPR010667">
    <property type="entry name" value="Phage_T4_Gp19"/>
</dbReference>
<proteinExistence type="predicted"/>
<dbReference type="OrthoDB" id="9799891at2"/>
<gene>
    <name evidence="1" type="ORF">SAMN05660841_02561</name>
</gene>
<dbReference type="PANTHER" id="PTHR38009">
    <property type="entry name" value="CONSERVED HYPOTHETICAL PHAGE TAIL PROTEIN"/>
    <property type="match status" value="1"/>
</dbReference>
<dbReference type="STRING" id="1513896.SAMN05660841_02561"/>
<dbReference type="Pfam" id="PF06841">
    <property type="entry name" value="Phage_T4_gp19"/>
    <property type="match status" value="1"/>
</dbReference>
<dbReference type="RefSeq" id="WP_079643470.1">
    <property type="nucleotide sequence ID" value="NZ_FUZF01000011.1"/>
</dbReference>
<protein>
    <submittedName>
        <fullName evidence="1">Conserved hypothetical phage tail region protein</fullName>
    </submittedName>
</protein>
<dbReference type="GO" id="GO:0005198">
    <property type="term" value="F:structural molecule activity"/>
    <property type="evidence" value="ECO:0007669"/>
    <property type="project" value="InterPro"/>
</dbReference>
<organism evidence="1 2">
    <name type="scientific">Sphingobacterium nematocida</name>
    <dbReference type="NCBI Taxonomy" id="1513896"/>
    <lineage>
        <taxon>Bacteria</taxon>
        <taxon>Pseudomonadati</taxon>
        <taxon>Bacteroidota</taxon>
        <taxon>Sphingobacteriia</taxon>
        <taxon>Sphingobacteriales</taxon>
        <taxon>Sphingobacteriaceae</taxon>
        <taxon>Sphingobacterium</taxon>
    </lineage>
</organism>